<dbReference type="SMART" id="SM00504">
    <property type="entry name" value="Ubox"/>
    <property type="match status" value="1"/>
</dbReference>
<dbReference type="PROSITE" id="PS51698">
    <property type="entry name" value="U_BOX"/>
    <property type="match status" value="1"/>
</dbReference>
<reference evidence="18 19" key="1">
    <citation type="submission" date="2019-08" db="EMBL/GenBank/DDBJ databases">
        <title>Whole genome of Aphis craccivora.</title>
        <authorList>
            <person name="Voronova N.V."/>
            <person name="Shulinski R.S."/>
            <person name="Bandarenka Y.V."/>
            <person name="Zhorov D.G."/>
            <person name="Warner D."/>
        </authorList>
    </citation>
    <scope>NUCLEOTIDE SEQUENCE [LARGE SCALE GENOMIC DNA]</scope>
    <source>
        <strain evidence="18">180601</strain>
        <tissue evidence="18">Whole Body</tissue>
    </source>
</reference>
<comment type="catalytic activity">
    <reaction evidence="1">
        <text>S-ubiquitinyl-[E2 ubiquitin-conjugating enzyme]-L-cysteine + [acceptor protein]-L-lysine = [E2 ubiquitin-conjugating enzyme]-L-cysteine + N(6)-ubiquitinyl-[acceptor protein]-L-lysine.</text>
        <dbReference type="EC" id="2.3.2.27"/>
    </reaction>
</comment>
<dbReference type="GO" id="GO:0005737">
    <property type="term" value="C:cytoplasm"/>
    <property type="evidence" value="ECO:0007669"/>
    <property type="project" value="UniProtKB-SubCell"/>
</dbReference>
<gene>
    <name evidence="18" type="ORF">FWK35_00000882</name>
</gene>
<evidence type="ECO:0000256" key="16">
    <source>
        <dbReference type="ARBA" id="ARBA00083610"/>
    </source>
</evidence>
<evidence type="ECO:0000256" key="13">
    <source>
        <dbReference type="ARBA" id="ARBA00056267"/>
    </source>
</evidence>
<dbReference type="GO" id="GO:0006511">
    <property type="term" value="P:ubiquitin-dependent protein catabolic process"/>
    <property type="evidence" value="ECO:0007669"/>
    <property type="project" value="InterPro"/>
</dbReference>
<dbReference type="UniPathway" id="UPA00143"/>
<keyword evidence="10" id="KW-0833">Ubl conjugation pathway</keyword>
<accession>A0A6G0ZR11</accession>
<name>A0A6G0ZR11_APHCR</name>
<evidence type="ECO:0000256" key="14">
    <source>
        <dbReference type="ARBA" id="ARBA00072779"/>
    </source>
</evidence>
<keyword evidence="9" id="KW-0808">Transferase</keyword>
<keyword evidence="7" id="KW-0963">Cytoplasm</keyword>
<dbReference type="GO" id="GO:0005634">
    <property type="term" value="C:nucleus"/>
    <property type="evidence" value="ECO:0007669"/>
    <property type="project" value="UniProtKB-SubCell"/>
</dbReference>
<sequence length="1097" mass="126421">IRRRRLARLANVNTTRVPTPTVSDVIPQQIPHLPTKITFATQQIKTESKDLPMEVENSSTNVEIKNNIVSPTKTPGPSTIIAPEEDSGFENMEVDEIKESNFQESITRKRPLELPVNIPKEDITFVTVLKVLDVSWSDESKDLFLPELAAYMKNEKKQNYESFEIPNIISMAIQEAIAILGKKYKIPQPNQKHNVFVVDYFEISYTAAGLKYLFDCYDRVEEEKRQYPKRSSTPKVSSVLTNLRTQCINHCILLLTNEWLMDDRIWVHCIPYMYTPLTQFLLKGKVPRGFMNEILNRAAMNQDLMEKIFNPLIQHLYRLMRTASFVGSTHRKPIEVLNELTSLPLFASKNTLPICTLIAKLKEFMPEPVTTNLGRELSYTSYLGPFLSVSLFAEDDPKVIDKLLNFTSLSDKTGLIGTLRQELQTTRNELNKIIYNLVVNSCSRDTTLDYISKVLVSNEKRCKMRVDERTIAGDGFMLNLLSALQELSVKIKLDKVDPMYMFDSKHSLIDLSSDTRLKFTSQEAAEWISTLKPLTDVKFSTRCWFLTLYCHHVALIPAFTKHTRRYRTVRDLQKLIDEIANSESEWKNSPQIAARNKELMKKWRLQLKKLLKSKSCGEIVLYDPSLITRCIVFYSTVAEFMLSIHQGHLFVPNTEIKFPDEVPIILAATPEWFVEDIADFLLFILQYAPKAIDFKFFDKLLTWILVCICSPAAFKNPYLIAKLIEVLFVLNPSIQPKTEVLNNMMMSHPLSISHLPSALMKFYTVIESTGASSEFYDKFTIRYHISLILKSMWESPMHRSSVIAESKTGIQFVKFVNMLINDTTFLLDESLESLKRIHEVQEQMADTVTWNNLPDDVQQSRSRQLSADERQCRSYLTLAQETVDMFHYLTKAIKEPFMRPELVNRLTAMLNFNLQQLCGPKCKNLKVKTPENYGWEPRRLLKQLIDIYLHLDCIEFAAAIAADERSFRIELFEDAANRMLRVLNSSKIEAIQFKSLAIKANEISVQNIKKEVDFNDAPDEFRDPLMDTLMDDPVTLPSSGKVMDRPVIIRHLLNSQTDPFNRQPLSEDDLTPATGLKEKIQKWKIEKLKALSQKPQQ</sequence>
<dbReference type="GO" id="GO:0000151">
    <property type="term" value="C:ubiquitin ligase complex"/>
    <property type="evidence" value="ECO:0007669"/>
    <property type="project" value="InterPro"/>
</dbReference>
<protein>
    <recommendedName>
        <fullName evidence="14">Ubiquitin conjugation factor E4 B</fullName>
        <ecNumber evidence="6">2.3.2.27</ecNumber>
    </recommendedName>
    <alternativeName>
        <fullName evidence="16">RING-type E3 ubiquitin transferase E4 B</fullName>
    </alternativeName>
    <alternativeName>
        <fullName evidence="15">Ubiquitin fusion degradation protein 2</fullName>
    </alternativeName>
</protein>
<dbReference type="Gene3D" id="3.30.40.10">
    <property type="entry name" value="Zinc/RING finger domain, C3HC4 (zinc finger)"/>
    <property type="match status" value="1"/>
</dbReference>
<evidence type="ECO:0000256" key="9">
    <source>
        <dbReference type="ARBA" id="ARBA00022679"/>
    </source>
</evidence>
<comment type="pathway">
    <text evidence="4">Protein modification; protein ubiquitination.</text>
</comment>
<evidence type="ECO:0000256" key="3">
    <source>
        <dbReference type="ARBA" id="ARBA00004496"/>
    </source>
</evidence>
<feature type="non-terminal residue" evidence="18">
    <location>
        <position position="1"/>
    </location>
</feature>
<keyword evidence="11" id="KW-0007">Acetylation</keyword>
<dbReference type="InterPro" id="IPR013083">
    <property type="entry name" value="Znf_RING/FYVE/PHD"/>
</dbReference>
<dbReference type="FunFam" id="3.30.40.10:FF:000060">
    <property type="entry name" value="ubiquitin conjugation factor E4 B"/>
    <property type="match status" value="1"/>
</dbReference>
<feature type="domain" description="U-box" evidence="17">
    <location>
        <begin position="1016"/>
        <end position="1090"/>
    </location>
</feature>
<evidence type="ECO:0000256" key="6">
    <source>
        <dbReference type="ARBA" id="ARBA00012483"/>
    </source>
</evidence>
<dbReference type="PANTHER" id="PTHR13931">
    <property type="entry name" value="UBIQUITINATION FACTOR E4"/>
    <property type="match status" value="1"/>
</dbReference>
<dbReference type="Proteomes" id="UP000478052">
    <property type="component" value="Unassembled WGS sequence"/>
</dbReference>
<dbReference type="Pfam" id="PF04564">
    <property type="entry name" value="U-box"/>
    <property type="match status" value="1"/>
</dbReference>
<proteinExistence type="inferred from homology"/>
<dbReference type="InterPro" id="IPR045132">
    <property type="entry name" value="UBE4"/>
</dbReference>
<comment type="function">
    <text evidence="13">Ubiquitin-protein ligase that probably functions as an E3 ligase in conjunction with specific E1 and E2 ligases. May also function as an E4 ligase mediating the assembly of polyubiquitin chains on substrates ubiquitinated by another E3 ubiquitin ligase. May regulate myosin assembly in striated muscles together with STUB1 and VCP/p97 by targeting myosin chaperone UNC45B for proteasomal degradation.</text>
</comment>
<dbReference type="OrthoDB" id="20295at2759"/>
<dbReference type="AlphaFoldDB" id="A0A6G0ZR11"/>
<dbReference type="CDD" id="cd16658">
    <property type="entry name" value="RING-Ubox_UBE4B"/>
    <property type="match status" value="1"/>
</dbReference>
<dbReference type="InterPro" id="IPR003613">
    <property type="entry name" value="Ubox_domain"/>
</dbReference>
<organism evidence="18 19">
    <name type="scientific">Aphis craccivora</name>
    <name type="common">Cowpea aphid</name>
    <dbReference type="NCBI Taxonomy" id="307492"/>
    <lineage>
        <taxon>Eukaryota</taxon>
        <taxon>Metazoa</taxon>
        <taxon>Ecdysozoa</taxon>
        <taxon>Arthropoda</taxon>
        <taxon>Hexapoda</taxon>
        <taxon>Insecta</taxon>
        <taxon>Pterygota</taxon>
        <taxon>Neoptera</taxon>
        <taxon>Paraneoptera</taxon>
        <taxon>Hemiptera</taxon>
        <taxon>Sternorrhyncha</taxon>
        <taxon>Aphidomorpha</taxon>
        <taxon>Aphidoidea</taxon>
        <taxon>Aphididae</taxon>
        <taxon>Aphidini</taxon>
        <taxon>Aphis</taxon>
        <taxon>Aphis</taxon>
    </lineage>
</organism>
<dbReference type="GO" id="GO:0000209">
    <property type="term" value="P:protein polyubiquitination"/>
    <property type="evidence" value="ECO:0007669"/>
    <property type="project" value="TreeGrafter"/>
</dbReference>
<evidence type="ECO:0000256" key="11">
    <source>
        <dbReference type="ARBA" id="ARBA00022990"/>
    </source>
</evidence>
<keyword evidence="8" id="KW-0597">Phosphoprotein</keyword>
<dbReference type="GO" id="GO:0034450">
    <property type="term" value="F:ubiquitin-ubiquitin ligase activity"/>
    <property type="evidence" value="ECO:0007669"/>
    <property type="project" value="InterPro"/>
</dbReference>
<evidence type="ECO:0000256" key="4">
    <source>
        <dbReference type="ARBA" id="ARBA00004906"/>
    </source>
</evidence>
<dbReference type="GO" id="GO:0036503">
    <property type="term" value="P:ERAD pathway"/>
    <property type="evidence" value="ECO:0007669"/>
    <property type="project" value="InterPro"/>
</dbReference>
<evidence type="ECO:0000256" key="8">
    <source>
        <dbReference type="ARBA" id="ARBA00022553"/>
    </source>
</evidence>
<keyword evidence="19" id="KW-1185">Reference proteome</keyword>
<evidence type="ECO:0000256" key="5">
    <source>
        <dbReference type="ARBA" id="ARBA00007434"/>
    </source>
</evidence>
<comment type="caution">
    <text evidence="18">The sequence shown here is derived from an EMBL/GenBank/DDBJ whole genome shotgun (WGS) entry which is preliminary data.</text>
</comment>
<evidence type="ECO:0000256" key="1">
    <source>
        <dbReference type="ARBA" id="ARBA00000900"/>
    </source>
</evidence>
<evidence type="ECO:0000256" key="10">
    <source>
        <dbReference type="ARBA" id="ARBA00022786"/>
    </source>
</evidence>
<dbReference type="EMBL" id="VUJU01000012">
    <property type="protein sequence ID" value="KAF0774055.1"/>
    <property type="molecule type" value="Genomic_DNA"/>
</dbReference>
<evidence type="ECO:0000256" key="12">
    <source>
        <dbReference type="ARBA" id="ARBA00023242"/>
    </source>
</evidence>
<dbReference type="EC" id="2.3.2.27" evidence="6"/>
<dbReference type="SUPFAM" id="SSF57850">
    <property type="entry name" value="RING/U-box"/>
    <property type="match status" value="1"/>
</dbReference>
<comment type="subcellular location">
    <subcellularLocation>
        <location evidence="3">Cytoplasm</location>
    </subcellularLocation>
    <subcellularLocation>
        <location evidence="2">Nucleus</location>
    </subcellularLocation>
</comment>
<evidence type="ECO:0000256" key="7">
    <source>
        <dbReference type="ARBA" id="ARBA00022490"/>
    </source>
</evidence>
<dbReference type="PANTHER" id="PTHR13931:SF2">
    <property type="entry name" value="UBIQUITIN CONJUGATION FACTOR E4 B"/>
    <property type="match status" value="1"/>
</dbReference>
<evidence type="ECO:0000256" key="2">
    <source>
        <dbReference type="ARBA" id="ARBA00004123"/>
    </source>
</evidence>
<dbReference type="InterPro" id="IPR019474">
    <property type="entry name" value="Ub_conjug_fac_E4_core"/>
</dbReference>
<comment type="similarity">
    <text evidence="5">Belongs to the ubiquitin conjugation factor E4 family.</text>
</comment>
<keyword evidence="12" id="KW-0539">Nucleus</keyword>
<evidence type="ECO:0000256" key="15">
    <source>
        <dbReference type="ARBA" id="ARBA00081821"/>
    </source>
</evidence>
<evidence type="ECO:0000313" key="19">
    <source>
        <dbReference type="Proteomes" id="UP000478052"/>
    </source>
</evidence>
<dbReference type="Pfam" id="PF10408">
    <property type="entry name" value="Ufd2P_core"/>
    <property type="match status" value="1"/>
</dbReference>
<evidence type="ECO:0000313" key="18">
    <source>
        <dbReference type="EMBL" id="KAF0774055.1"/>
    </source>
</evidence>
<evidence type="ECO:0000259" key="17">
    <source>
        <dbReference type="PROSITE" id="PS51698"/>
    </source>
</evidence>